<sequence>MMGDQFRTKVEQYSPKSSPRGARSPVVSRQDSTGTLKTTISLGKNPSIVHSGPFYLMKEPPGESELTGATNLMAYYGLEHSYSKFSGKKLKEQLSSFLPNLPGIIDTPGDQDNSSLRSVIEKPPIGGKELLPLTSIQLAGFRLHPGPLPEQYRNVNQAPQRKHKNKHKRHKHKPGEMPTGLETTVTDISGGDTHEKKHKKQKRHDEEKEARKKRKKEKKRKKQKHSPEHSGGLTPSQHSNS</sequence>
<dbReference type="Proteomes" id="UP001239111">
    <property type="component" value="Chromosome 2"/>
</dbReference>
<accession>A0ACC2NYY7</accession>
<reference evidence="1" key="1">
    <citation type="submission" date="2023-04" db="EMBL/GenBank/DDBJ databases">
        <title>A chromosome-level genome assembly of the parasitoid wasp Eretmocerus hayati.</title>
        <authorList>
            <person name="Zhong Y."/>
            <person name="Liu S."/>
            <person name="Liu Y."/>
        </authorList>
    </citation>
    <scope>NUCLEOTIDE SEQUENCE</scope>
    <source>
        <strain evidence="1">ZJU_SS_LIU_2023</strain>
    </source>
</reference>
<gene>
    <name evidence="1" type="ORF">QAD02_012124</name>
</gene>
<keyword evidence="2" id="KW-1185">Reference proteome</keyword>
<evidence type="ECO:0000313" key="2">
    <source>
        <dbReference type="Proteomes" id="UP001239111"/>
    </source>
</evidence>
<comment type="caution">
    <text evidence="1">The sequence shown here is derived from an EMBL/GenBank/DDBJ whole genome shotgun (WGS) entry which is preliminary data.</text>
</comment>
<organism evidence="1 2">
    <name type="scientific">Eretmocerus hayati</name>
    <dbReference type="NCBI Taxonomy" id="131215"/>
    <lineage>
        <taxon>Eukaryota</taxon>
        <taxon>Metazoa</taxon>
        <taxon>Ecdysozoa</taxon>
        <taxon>Arthropoda</taxon>
        <taxon>Hexapoda</taxon>
        <taxon>Insecta</taxon>
        <taxon>Pterygota</taxon>
        <taxon>Neoptera</taxon>
        <taxon>Endopterygota</taxon>
        <taxon>Hymenoptera</taxon>
        <taxon>Apocrita</taxon>
        <taxon>Proctotrupomorpha</taxon>
        <taxon>Chalcidoidea</taxon>
        <taxon>Aphelinidae</taxon>
        <taxon>Aphelininae</taxon>
        <taxon>Eretmocerus</taxon>
    </lineage>
</organism>
<proteinExistence type="predicted"/>
<protein>
    <submittedName>
        <fullName evidence="1">Uncharacterized protein</fullName>
    </submittedName>
</protein>
<name>A0ACC2NYY7_9HYME</name>
<dbReference type="EMBL" id="CM056742">
    <property type="protein sequence ID" value="KAJ8676337.1"/>
    <property type="molecule type" value="Genomic_DNA"/>
</dbReference>
<evidence type="ECO:0000313" key="1">
    <source>
        <dbReference type="EMBL" id="KAJ8676337.1"/>
    </source>
</evidence>